<dbReference type="InterPro" id="IPR058031">
    <property type="entry name" value="AAA_lid_NorR"/>
</dbReference>
<evidence type="ECO:0000256" key="4">
    <source>
        <dbReference type="ARBA" id="ARBA00023125"/>
    </source>
</evidence>
<dbReference type="SUPFAM" id="SSF52540">
    <property type="entry name" value="P-loop containing nucleoside triphosphate hydrolases"/>
    <property type="match status" value="1"/>
</dbReference>
<keyword evidence="1" id="KW-0547">Nucleotide-binding</keyword>
<protein>
    <submittedName>
        <fullName evidence="8">Arginine utilization regulatory protein</fullName>
    </submittedName>
</protein>
<feature type="domain" description="Sigma-54 factor interaction" evidence="6">
    <location>
        <begin position="151"/>
        <end position="379"/>
    </location>
</feature>
<evidence type="ECO:0000256" key="5">
    <source>
        <dbReference type="ARBA" id="ARBA00023163"/>
    </source>
</evidence>
<dbReference type="GO" id="GO:0043565">
    <property type="term" value="F:sequence-specific DNA binding"/>
    <property type="evidence" value="ECO:0007669"/>
    <property type="project" value="InterPro"/>
</dbReference>
<evidence type="ECO:0000259" key="7">
    <source>
        <dbReference type="PROSITE" id="PS50112"/>
    </source>
</evidence>
<dbReference type="Gene3D" id="3.40.50.300">
    <property type="entry name" value="P-loop containing nucleotide triphosphate hydrolases"/>
    <property type="match status" value="1"/>
</dbReference>
<evidence type="ECO:0000259" key="6">
    <source>
        <dbReference type="PROSITE" id="PS50045"/>
    </source>
</evidence>
<dbReference type="InterPro" id="IPR013656">
    <property type="entry name" value="PAS_4"/>
</dbReference>
<dbReference type="GO" id="GO:0005524">
    <property type="term" value="F:ATP binding"/>
    <property type="evidence" value="ECO:0007669"/>
    <property type="project" value="UniProtKB-KW"/>
</dbReference>
<dbReference type="CDD" id="cd00009">
    <property type="entry name" value="AAA"/>
    <property type="match status" value="1"/>
</dbReference>
<dbReference type="RefSeq" id="WP_092874942.1">
    <property type="nucleotide sequence ID" value="NZ_FOVC01000001.1"/>
</dbReference>
<dbReference type="FunFam" id="3.40.50.300:FF:000006">
    <property type="entry name" value="DNA-binding transcriptional regulator NtrC"/>
    <property type="match status" value="1"/>
</dbReference>
<dbReference type="AlphaFoldDB" id="A0A1I4V9H2"/>
<dbReference type="PROSITE" id="PS50045">
    <property type="entry name" value="SIGMA54_INTERACT_4"/>
    <property type="match status" value="1"/>
</dbReference>
<feature type="domain" description="PAS" evidence="7">
    <location>
        <begin position="11"/>
        <end position="59"/>
    </location>
</feature>
<dbReference type="PROSITE" id="PS50112">
    <property type="entry name" value="PAS"/>
    <property type="match status" value="1"/>
</dbReference>
<dbReference type="PANTHER" id="PTHR32071">
    <property type="entry name" value="TRANSCRIPTIONAL REGULATORY PROTEIN"/>
    <property type="match status" value="1"/>
</dbReference>
<dbReference type="CDD" id="cd00130">
    <property type="entry name" value="PAS"/>
    <property type="match status" value="1"/>
</dbReference>
<proteinExistence type="predicted"/>
<evidence type="ECO:0000313" key="8">
    <source>
        <dbReference type="EMBL" id="SFM97640.1"/>
    </source>
</evidence>
<dbReference type="Pfam" id="PF08448">
    <property type="entry name" value="PAS_4"/>
    <property type="match status" value="1"/>
</dbReference>
<evidence type="ECO:0000256" key="3">
    <source>
        <dbReference type="ARBA" id="ARBA00023015"/>
    </source>
</evidence>
<dbReference type="PRINTS" id="PR01590">
    <property type="entry name" value="HTHFIS"/>
</dbReference>
<dbReference type="InterPro" id="IPR002197">
    <property type="entry name" value="HTH_Fis"/>
</dbReference>
<dbReference type="SUPFAM" id="SSF46689">
    <property type="entry name" value="Homeodomain-like"/>
    <property type="match status" value="1"/>
</dbReference>
<dbReference type="PROSITE" id="PS00675">
    <property type="entry name" value="SIGMA54_INTERACT_1"/>
    <property type="match status" value="1"/>
</dbReference>
<dbReference type="STRING" id="1367852.SAMN05216516_101618"/>
<name>A0A1I4V9H2_9GAMM</name>
<dbReference type="InterPro" id="IPR009057">
    <property type="entry name" value="Homeodomain-like_sf"/>
</dbReference>
<dbReference type="SUPFAM" id="SSF55785">
    <property type="entry name" value="PYP-like sensor domain (PAS domain)"/>
    <property type="match status" value="1"/>
</dbReference>
<evidence type="ECO:0000256" key="2">
    <source>
        <dbReference type="ARBA" id="ARBA00022840"/>
    </source>
</evidence>
<dbReference type="GO" id="GO:0006355">
    <property type="term" value="P:regulation of DNA-templated transcription"/>
    <property type="evidence" value="ECO:0007669"/>
    <property type="project" value="InterPro"/>
</dbReference>
<dbReference type="PROSITE" id="PS00676">
    <property type="entry name" value="SIGMA54_INTERACT_2"/>
    <property type="match status" value="1"/>
</dbReference>
<keyword evidence="5" id="KW-0804">Transcription</keyword>
<keyword evidence="9" id="KW-1185">Reference proteome</keyword>
<sequence length="477" mass="53924">MPAIAPELQDALRMFARFFDLIHQPLAVINHEGKYVYYNQESADLDGSTIEQAMGQHMLDVYPRMKENQSTMLTALKKGNEYIGHYQIYYNARGQAVDYQHTTAPLYDSYGQRVGVIEIGRNLSGVRRLQEQVVELNHLLYAREKEDKYRIITENPAMLVLIEKGKRLAASDVPVMIVGETGTGKELFSRLIHRHSKRADKPFIALNCGALPPTLIESTLFGTVKGAFTGAENSQGYLELADGGTLFLDELNSLPLEMQSKLLRFLHDKTFWKLGGNQQQTSDVRIVAAMNDSPIRLLQQGKLRSDLFYRLSVGTLLLPPLSARPEDILLLSNYFIDKYRDNVEKDIQGLSDIAARTLLIHPWPGNVRMLENTLVRSMIMQDRDGPLEKIIFDDEEAELLPMAELEALPELPAPHSESHILTGDLITEVEKFEQKLIVQAINQANGRIAEAARILKVSRTTLHYKIKKYAIRLGVMP</sequence>
<evidence type="ECO:0000313" key="9">
    <source>
        <dbReference type="Proteomes" id="UP000242222"/>
    </source>
</evidence>
<dbReference type="NCBIfam" id="TIGR00229">
    <property type="entry name" value="sensory_box"/>
    <property type="match status" value="1"/>
</dbReference>
<dbReference type="InterPro" id="IPR003593">
    <property type="entry name" value="AAA+_ATPase"/>
</dbReference>
<dbReference type="Gene3D" id="1.10.10.60">
    <property type="entry name" value="Homeodomain-like"/>
    <property type="match status" value="1"/>
</dbReference>
<gene>
    <name evidence="8" type="ORF">SAMN05216516_101618</name>
</gene>
<dbReference type="OrthoDB" id="9804019at2"/>
<dbReference type="Gene3D" id="3.30.450.20">
    <property type="entry name" value="PAS domain"/>
    <property type="match status" value="1"/>
</dbReference>
<dbReference type="InterPro" id="IPR000014">
    <property type="entry name" value="PAS"/>
</dbReference>
<dbReference type="EMBL" id="FOVC01000001">
    <property type="protein sequence ID" value="SFM97640.1"/>
    <property type="molecule type" value="Genomic_DNA"/>
</dbReference>
<dbReference type="Pfam" id="PF00158">
    <property type="entry name" value="Sigma54_activat"/>
    <property type="match status" value="1"/>
</dbReference>
<organism evidence="8 9">
    <name type="scientific">Izhakiella capsodis</name>
    <dbReference type="NCBI Taxonomy" id="1367852"/>
    <lineage>
        <taxon>Bacteria</taxon>
        <taxon>Pseudomonadati</taxon>
        <taxon>Pseudomonadota</taxon>
        <taxon>Gammaproteobacteria</taxon>
        <taxon>Enterobacterales</taxon>
        <taxon>Erwiniaceae</taxon>
        <taxon>Izhakiella</taxon>
    </lineage>
</organism>
<dbReference type="Proteomes" id="UP000242222">
    <property type="component" value="Unassembled WGS sequence"/>
</dbReference>
<keyword evidence="4" id="KW-0238">DNA-binding</keyword>
<dbReference type="SMART" id="SM00382">
    <property type="entry name" value="AAA"/>
    <property type="match status" value="1"/>
</dbReference>
<dbReference type="Pfam" id="PF25601">
    <property type="entry name" value="AAA_lid_14"/>
    <property type="match status" value="1"/>
</dbReference>
<keyword evidence="2" id="KW-0067">ATP-binding</keyword>
<dbReference type="Pfam" id="PF02954">
    <property type="entry name" value="HTH_8"/>
    <property type="match status" value="1"/>
</dbReference>
<reference evidence="9" key="1">
    <citation type="submission" date="2016-10" db="EMBL/GenBank/DDBJ databases">
        <authorList>
            <person name="Varghese N."/>
            <person name="Submissions S."/>
        </authorList>
    </citation>
    <scope>NUCLEOTIDE SEQUENCE [LARGE SCALE GENOMIC DNA]</scope>
    <source>
        <strain evidence="9">N6PO6</strain>
    </source>
</reference>
<dbReference type="InterPro" id="IPR002078">
    <property type="entry name" value="Sigma_54_int"/>
</dbReference>
<dbReference type="PANTHER" id="PTHR32071:SF112">
    <property type="entry name" value="REGULATORY PROTEIN"/>
    <property type="match status" value="1"/>
</dbReference>
<keyword evidence="3" id="KW-0805">Transcription regulation</keyword>
<evidence type="ECO:0000256" key="1">
    <source>
        <dbReference type="ARBA" id="ARBA00022741"/>
    </source>
</evidence>
<dbReference type="InterPro" id="IPR035965">
    <property type="entry name" value="PAS-like_dom_sf"/>
</dbReference>
<dbReference type="Gene3D" id="1.10.8.60">
    <property type="match status" value="1"/>
</dbReference>
<dbReference type="InterPro" id="IPR027417">
    <property type="entry name" value="P-loop_NTPase"/>
</dbReference>
<accession>A0A1I4V9H2</accession>
<dbReference type="InterPro" id="IPR025943">
    <property type="entry name" value="Sigma_54_int_dom_ATP-bd_2"/>
</dbReference>
<dbReference type="InterPro" id="IPR025662">
    <property type="entry name" value="Sigma_54_int_dom_ATP-bd_1"/>
</dbReference>